<keyword evidence="3" id="KW-1185">Reference proteome</keyword>
<evidence type="ECO:0000313" key="2">
    <source>
        <dbReference type="EMBL" id="MEQ3540974.1"/>
    </source>
</evidence>
<dbReference type="Proteomes" id="UP001464923">
    <property type="component" value="Unassembled WGS sequence"/>
</dbReference>
<dbReference type="InterPro" id="IPR032710">
    <property type="entry name" value="NTF2-like_dom_sf"/>
</dbReference>
<dbReference type="SUPFAM" id="SSF54427">
    <property type="entry name" value="NTF2-like"/>
    <property type="match status" value="1"/>
</dbReference>
<dbReference type="PANTHER" id="PTHR41252">
    <property type="entry name" value="BLR2505 PROTEIN"/>
    <property type="match status" value="1"/>
</dbReference>
<evidence type="ECO:0000259" key="1">
    <source>
        <dbReference type="Pfam" id="PF12680"/>
    </source>
</evidence>
<evidence type="ECO:0000313" key="3">
    <source>
        <dbReference type="Proteomes" id="UP001464923"/>
    </source>
</evidence>
<dbReference type="InterPro" id="IPR037401">
    <property type="entry name" value="SnoaL-like"/>
</dbReference>
<dbReference type="Gene3D" id="3.10.450.50">
    <property type="match status" value="1"/>
</dbReference>
<gene>
    <name evidence="2" type="ORF">WHI96_19370</name>
</gene>
<dbReference type="Pfam" id="PF12680">
    <property type="entry name" value="SnoaL_2"/>
    <property type="match status" value="1"/>
</dbReference>
<reference evidence="2 3" key="1">
    <citation type="submission" date="2024-03" db="EMBL/GenBank/DDBJ databases">
        <title>Draft genome sequence of Pseudonocardia tropica JCM 19149.</title>
        <authorList>
            <person name="Butdee W."/>
            <person name="Duangmal K."/>
        </authorList>
    </citation>
    <scope>NUCLEOTIDE SEQUENCE [LARGE SCALE GENOMIC DNA]</scope>
    <source>
        <strain evidence="2 3">JCM 19149</strain>
    </source>
</reference>
<dbReference type="PANTHER" id="PTHR41252:SF1">
    <property type="entry name" value="BLR2505 PROTEIN"/>
    <property type="match status" value="1"/>
</dbReference>
<protein>
    <submittedName>
        <fullName evidence="2">Nuclear transport factor 2 family protein</fullName>
    </submittedName>
</protein>
<sequence length="134" mass="14445">MTTSLTAPVTLLREAYDGFARGDLPAVFGAMSPDIRWTEPVGSVYPGPFTGPQEVVDGLFSRLATEWTAFVVTPERFLPSGSTVVVNVRYEVTHAGTGRSAAVRGVHVWESDGERFTAFEGFLDTHVLRVAAGV</sequence>
<dbReference type="RefSeq" id="WP_345640723.1">
    <property type="nucleotide sequence ID" value="NZ_BAABLY010000004.1"/>
</dbReference>
<proteinExistence type="predicted"/>
<organism evidence="2 3">
    <name type="scientific">Pseudonocardia tropica</name>
    <dbReference type="NCBI Taxonomy" id="681289"/>
    <lineage>
        <taxon>Bacteria</taxon>
        <taxon>Bacillati</taxon>
        <taxon>Actinomycetota</taxon>
        <taxon>Actinomycetes</taxon>
        <taxon>Pseudonocardiales</taxon>
        <taxon>Pseudonocardiaceae</taxon>
        <taxon>Pseudonocardia</taxon>
    </lineage>
</organism>
<name>A0ABV1JZG1_9PSEU</name>
<feature type="domain" description="SnoaL-like" evidence="1">
    <location>
        <begin position="13"/>
        <end position="117"/>
    </location>
</feature>
<dbReference type="EMBL" id="JBEDNP010000011">
    <property type="protein sequence ID" value="MEQ3540974.1"/>
    <property type="molecule type" value="Genomic_DNA"/>
</dbReference>
<accession>A0ABV1JZG1</accession>
<comment type="caution">
    <text evidence="2">The sequence shown here is derived from an EMBL/GenBank/DDBJ whole genome shotgun (WGS) entry which is preliminary data.</text>
</comment>